<comment type="similarity">
    <text evidence="3">Belongs to the WD repeat SCAP family.</text>
</comment>
<dbReference type="GO" id="GO:0000139">
    <property type="term" value="C:Golgi membrane"/>
    <property type="evidence" value="ECO:0007669"/>
    <property type="project" value="UniProtKB-SubCell"/>
</dbReference>
<dbReference type="PANTHER" id="PTHR46378:SF1">
    <property type="entry name" value="STEROL REGULATORY ELEMENT-BINDING PROTEIN CLEAVAGE-ACTIVATING PROTEIN"/>
    <property type="match status" value="1"/>
</dbReference>
<feature type="region of interest" description="Disordered" evidence="16">
    <location>
        <begin position="1022"/>
        <end position="1049"/>
    </location>
</feature>
<sequence length="1270" mass="140190">MFSILHWSRLIGRRFFLRFGLHCATHQIRVILISCVIITSLFYPALSIYSTSLPGFLSLVGAFSAPNSASGFQDYSDLVNLWSGHDTLKLHEDAVSRVKCGAGRALRVEQLLIQNSRYEDTGALNRHLLLATLDLEDRLNQALTTGDNSCLKREDGRCFVISPLLFWKHNHDALRDDADVLKTFYGSHNVSIDEVSITPQMVLAGRAFSEDRANGHKQESATFLALTYFFPDSDCLSAAEHGSWKQTVHSVLSEDTDVDFQVHEPALIALEYDPSRSRNKTNSGLTAFVNLAYVGFFLYVAWSVRRMDAVHSRLGVTFTALVEIAVSTITSLSVCALVGFKITMVPWELLPIVIIFVGAENMFNLVDAVGKTSVTLSVKQRIAEGLSHAGTSNTLKVLSYMTILGLIGFFSLGAVRQFCVFAIVVLVAHWFLAHTFFMAVLSIDIQRLELEELLRHDSSLMPGGTQSRKMNDQAPASRWEKVVKTTQALLKGRATTNISLLMVCRKFIIHTELLTRTTQLLTITAALYYMTYSSSSSQYELPSRSPLNSGIARVKPQAVAGIVQHTLSWRIWRKLNPFEYPLLHLRVEKPGFITLLDSASAPSARDAVSTRPQFHRRTLHFILWLFKIMVLPIALTTSQLWFLLLYLLKDAELLEAQRNRAGPDSPKLDKEGSVLERQVSMSALPRTFTSDIELVASSGNGETVLYMGLNNELILWRAADSLLIPIDTEDVLGSAGMETSPRPRITAIAIDQMGDFIAVGTSTGMLAIWELGLSAPSLLSSQSASAGVSDLRFTSPLVPPFEKPPMATDSNASHHSRSHDPTLVAALENGSLAKWTLQRESTRTWLYPKHTARVFKATLLTVAPNDDLVAAFFFDDGYIELIDVQETQQALLHDCCIQVGSLNDIVTELHICHVKPRGTLKLVAVITTKSGKIALWDLTSREHICNVAYAPAGGGIITHLRVVPVLREACHLCGHIQAPCLSVGFSVGEVMQIYQLLLYDQIRHCSCSSNFLRHSSSQESIGGHLSRADGNTATATPAAPQSSRTPPSLRSRLSKTFEADAFPVSAHGINPRRTSETGRRSSEILMVPFPGEDYESIHILGANVTKLTTHGAPSSSVWRNHLMTHVFDIPCERGAWGVCSRRFIGIRRRERERAAKQRSTTVSKDSGVSEALKVLPVSTLERWELWTFDPTLFSFLSAPLSSFAEKLSEVAAAPVQPQSVEASSLSVSSSTPRMPFTRVSPLLVLPSHAFVGFGNTLGIFILSDLELHRT</sequence>
<gene>
    <name evidence="19" type="ORF">AMATHDRAFT_2196</name>
</gene>
<evidence type="ECO:0000256" key="12">
    <source>
        <dbReference type="ARBA" id="ARBA00023121"/>
    </source>
</evidence>
<evidence type="ECO:0000256" key="17">
    <source>
        <dbReference type="SAM" id="Phobius"/>
    </source>
</evidence>
<dbReference type="InterPro" id="IPR030225">
    <property type="entry name" value="SCAP"/>
</dbReference>
<keyword evidence="7" id="KW-0677">Repeat</keyword>
<dbReference type="InterPro" id="IPR000731">
    <property type="entry name" value="SSD"/>
</dbReference>
<name>A0A2A9NXH7_9AGAR</name>
<evidence type="ECO:0000256" key="6">
    <source>
        <dbReference type="ARBA" id="ARBA00022692"/>
    </source>
</evidence>
<dbReference type="GO" id="GO:0032933">
    <property type="term" value="P:SREBP signaling pathway"/>
    <property type="evidence" value="ECO:0007669"/>
    <property type="project" value="InterPro"/>
</dbReference>
<evidence type="ECO:0000256" key="14">
    <source>
        <dbReference type="ARBA" id="ARBA00023180"/>
    </source>
</evidence>
<evidence type="ECO:0000256" key="16">
    <source>
        <dbReference type="SAM" id="MobiDB-lite"/>
    </source>
</evidence>
<evidence type="ECO:0000256" key="8">
    <source>
        <dbReference type="ARBA" id="ARBA00022824"/>
    </source>
</evidence>
<dbReference type="Gene3D" id="2.130.10.10">
    <property type="entry name" value="YVTN repeat-like/Quinoprotein amine dehydrogenase"/>
    <property type="match status" value="1"/>
</dbReference>
<keyword evidence="11" id="KW-0443">Lipid metabolism</keyword>
<comment type="subcellular location">
    <subcellularLocation>
        <location evidence="1">Endoplasmic reticulum membrane</location>
        <topology evidence="1">Multi-pass membrane protein</topology>
    </subcellularLocation>
    <subcellularLocation>
        <location evidence="2">Golgi apparatus membrane</location>
        <topology evidence="2">Multi-pass membrane protein</topology>
    </subcellularLocation>
</comment>
<evidence type="ECO:0000256" key="3">
    <source>
        <dbReference type="ARBA" id="ARBA00007410"/>
    </source>
</evidence>
<feature type="transmembrane region" description="Helical" evidence="17">
    <location>
        <begin position="421"/>
        <end position="443"/>
    </location>
</feature>
<dbReference type="GO" id="GO:0032934">
    <property type="term" value="F:sterol binding"/>
    <property type="evidence" value="ECO:0007669"/>
    <property type="project" value="InterPro"/>
</dbReference>
<keyword evidence="20" id="KW-1185">Reference proteome</keyword>
<keyword evidence="8" id="KW-0256">Endoplasmic reticulum</keyword>
<evidence type="ECO:0000256" key="10">
    <source>
        <dbReference type="ARBA" id="ARBA00023034"/>
    </source>
</evidence>
<evidence type="ECO:0000256" key="1">
    <source>
        <dbReference type="ARBA" id="ARBA00004477"/>
    </source>
</evidence>
<dbReference type="InterPro" id="IPR036322">
    <property type="entry name" value="WD40_repeat_dom_sf"/>
</dbReference>
<evidence type="ECO:0000256" key="5">
    <source>
        <dbReference type="ARBA" id="ARBA00022574"/>
    </source>
</evidence>
<dbReference type="GO" id="GO:0008202">
    <property type="term" value="P:steroid metabolic process"/>
    <property type="evidence" value="ECO:0007669"/>
    <property type="project" value="UniProtKB-KW"/>
</dbReference>
<keyword evidence="10" id="KW-0333">Golgi apparatus</keyword>
<dbReference type="GO" id="GO:0005789">
    <property type="term" value="C:endoplasmic reticulum membrane"/>
    <property type="evidence" value="ECO:0007669"/>
    <property type="project" value="UniProtKB-SubCell"/>
</dbReference>
<dbReference type="STRING" id="703135.A0A2A9NXH7"/>
<feature type="transmembrane region" description="Helical" evidence="17">
    <location>
        <begin position="314"/>
        <end position="340"/>
    </location>
</feature>
<evidence type="ECO:0000256" key="2">
    <source>
        <dbReference type="ARBA" id="ARBA00004653"/>
    </source>
</evidence>
<organism evidence="19 20">
    <name type="scientific">Amanita thiersii Skay4041</name>
    <dbReference type="NCBI Taxonomy" id="703135"/>
    <lineage>
        <taxon>Eukaryota</taxon>
        <taxon>Fungi</taxon>
        <taxon>Dikarya</taxon>
        <taxon>Basidiomycota</taxon>
        <taxon>Agaricomycotina</taxon>
        <taxon>Agaricomycetes</taxon>
        <taxon>Agaricomycetidae</taxon>
        <taxon>Agaricales</taxon>
        <taxon>Pluteineae</taxon>
        <taxon>Amanitaceae</taxon>
        <taxon>Amanita</taxon>
    </lineage>
</organism>
<feature type="transmembrane region" description="Helical" evidence="17">
    <location>
        <begin position="284"/>
        <end position="302"/>
    </location>
</feature>
<feature type="transmembrane region" description="Helical" evidence="17">
    <location>
        <begin position="621"/>
        <end position="648"/>
    </location>
</feature>
<protein>
    <recommendedName>
        <fullName evidence="4">Sterol regulatory element-binding protein cleavage-activating protein</fullName>
    </recommendedName>
</protein>
<evidence type="ECO:0000256" key="13">
    <source>
        <dbReference type="ARBA" id="ARBA00023136"/>
    </source>
</evidence>
<feature type="transmembrane region" description="Helical" evidence="17">
    <location>
        <begin position="352"/>
        <end position="376"/>
    </location>
</feature>
<proteinExistence type="inferred from homology"/>
<feature type="transmembrane region" description="Helical" evidence="17">
    <location>
        <begin position="21"/>
        <end position="43"/>
    </location>
</feature>
<feature type="compositionally biased region" description="Low complexity" evidence="16">
    <location>
        <begin position="1032"/>
        <end position="1049"/>
    </location>
</feature>
<dbReference type="PROSITE" id="PS50156">
    <property type="entry name" value="SSD"/>
    <property type="match status" value="1"/>
</dbReference>
<feature type="domain" description="SSD" evidence="18">
    <location>
        <begin position="285"/>
        <end position="443"/>
    </location>
</feature>
<evidence type="ECO:0000256" key="15">
    <source>
        <dbReference type="ARBA" id="ARBA00023221"/>
    </source>
</evidence>
<dbReference type="PANTHER" id="PTHR46378">
    <property type="entry name" value="STEROL REGULATORY ELEMENT-BINDING PROTEIN CLEAVAGE-ACTIVATING PROTEIN"/>
    <property type="match status" value="1"/>
</dbReference>
<keyword evidence="6 17" id="KW-0812">Transmembrane</keyword>
<keyword evidence="13 17" id="KW-0472">Membrane</keyword>
<evidence type="ECO:0000256" key="9">
    <source>
        <dbReference type="ARBA" id="ARBA00022989"/>
    </source>
</evidence>
<evidence type="ECO:0000259" key="18">
    <source>
        <dbReference type="PROSITE" id="PS50156"/>
    </source>
</evidence>
<evidence type="ECO:0000256" key="7">
    <source>
        <dbReference type="ARBA" id="ARBA00022737"/>
    </source>
</evidence>
<dbReference type="Proteomes" id="UP000242287">
    <property type="component" value="Unassembled WGS sequence"/>
</dbReference>
<reference evidence="19 20" key="1">
    <citation type="submission" date="2014-02" db="EMBL/GenBank/DDBJ databases">
        <title>Transposable element dynamics among asymbiotic and ectomycorrhizal Amanita fungi.</title>
        <authorList>
            <consortium name="DOE Joint Genome Institute"/>
            <person name="Hess J."/>
            <person name="Skrede I."/>
            <person name="Wolfe B."/>
            <person name="LaButti K."/>
            <person name="Ohm R.A."/>
            <person name="Grigoriev I.V."/>
            <person name="Pringle A."/>
        </authorList>
    </citation>
    <scope>NUCLEOTIDE SEQUENCE [LARGE SCALE GENOMIC DNA]</scope>
    <source>
        <strain evidence="19 20">SKay4041</strain>
    </source>
</reference>
<keyword evidence="15" id="KW-0753">Steroid metabolism</keyword>
<dbReference type="AlphaFoldDB" id="A0A2A9NXH7"/>
<dbReference type="Pfam" id="PF12349">
    <property type="entry name" value="Sterol-sensing"/>
    <property type="match status" value="1"/>
</dbReference>
<dbReference type="OrthoDB" id="6510177at2759"/>
<evidence type="ECO:0000313" key="20">
    <source>
        <dbReference type="Proteomes" id="UP000242287"/>
    </source>
</evidence>
<accession>A0A2A9NXH7</accession>
<dbReference type="InterPro" id="IPR015943">
    <property type="entry name" value="WD40/YVTN_repeat-like_dom_sf"/>
</dbReference>
<dbReference type="GO" id="GO:0045540">
    <property type="term" value="P:regulation of cholesterol biosynthetic process"/>
    <property type="evidence" value="ECO:0007669"/>
    <property type="project" value="TreeGrafter"/>
</dbReference>
<keyword evidence="5" id="KW-0853">WD repeat</keyword>
<dbReference type="SUPFAM" id="SSF50978">
    <property type="entry name" value="WD40 repeat-like"/>
    <property type="match status" value="1"/>
</dbReference>
<evidence type="ECO:0000313" key="19">
    <source>
        <dbReference type="EMBL" id="PFH52473.1"/>
    </source>
</evidence>
<evidence type="ECO:0000256" key="11">
    <source>
        <dbReference type="ARBA" id="ARBA00023098"/>
    </source>
</evidence>
<keyword evidence="14" id="KW-0325">Glycoprotein</keyword>
<dbReference type="EMBL" id="KZ301979">
    <property type="protein sequence ID" value="PFH52473.1"/>
    <property type="molecule type" value="Genomic_DNA"/>
</dbReference>
<dbReference type="SUPFAM" id="SSF82866">
    <property type="entry name" value="Multidrug efflux transporter AcrB transmembrane domain"/>
    <property type="match status" value="1"/>
</dbReference>
<dbReference type="GO" id="GO:0032936">
    <property type="term" value="C:SREBP-SCAP complex"/>
    <property type="evidence" value="ECO:0007669"/>
    <property type="project" value="TreeGrafter"/>
</dbReference>
<keyword evidence="9 17" id="KW-1133">Transmembrane helix</keyword>
<keyword evidence="12" id="KW-0446">Lipid-binding</keyword>
<dbReference type="InterPro" id="IPR053958">
    <property type="entry name" value="HMGCR/SNAP/NPC1-like_SSD"/>
</dbReference>
<evidence type="ECO:0000256" key="4">
    <source>
        <dbReference type="ARBA" id="ARBA00019541"/>
    </source>
</evidence>
<feature type="transmembrane region" description="Helical" evidence="17">
    <location>
        <begin position="397"/>
        <end position="415"/>
    </location>
</feature>